<keyword evidence="1" id="KW-0614">Plasmid</keyword>
<reference evidence="1" key="1">
    <citation type="submission" date="2023-07" db="EMBL/GenBank/DDBJ databases">
        <title>Genomic analysis of Rhodococcus opacus VOC-14 with glycol ethers degradation activity.</title>
        <authorList>
            <person name="Narkevich D.A."/>
            <person name="Hlushen A.M."/>
            <person name="Akhremchuk A.E."/>
            <person name="Sikolenko M.A."/>
            <person name="Valentovich L.N."/>
        </authorList>
    </citation>
    <scope>NUCLEOTIDE SEQUENCE</scope>
    <source>
        <strain evidence="1">VOC-14</strain>
        <plasmid evidence="1">pRho-VOC14-C86</plasmid>
    </source>
</reference>
<gene>
    <name evidence="1" type="ORF">Q5707_39005</name>
</gene>
<sequence length="143" mass="15322">MSTNIFQAGDRVIIDPVVANKDMKGRVFEVVRRLKVNYDVKPLDGVGPLVRAQPEVLLPAPAELLAKPIVAVAPLSTGSTVRVKRARNIDPTTLFVVLANGAKVKIAELGGEDGRYWNVPRSALEKVTIDLVAATASAQVVEV</sequence>
<accession>A0AAX3YU22</accession>
<geneLocation type="plasmid" evidence="1 2">
    <name>pRho-VOC14-C86</name>
</geneLocation>
<proteinExistence type="predicted"/>
<dbReference type="AlphaFoldDB" id="A0AAX3YU22"/>
<dbReference type="EMBL" id="CP130955">
    <property type="protein sequence ID" value="WLF51549.1"/>
    <property type="molecule type" value="Genomic_DNA"/>
</dbReference>
<evidence type="ECO:0000313" key="1">
    <source>
        <dbReference type="EMBL" id="WLF51549.1"/>
    </source>
</evidence>
<dbReference type="Proteomes" id="UP001231166">
    <property type="component" value="Plasmid pRho-VOC14-C86"/>
</dbReference>
<name>A0AAX3YU22_RHOOP</name>
<organism evidence="1 2">
    <name type="scientific">Rhodococcus opacus</name>
    <name type="common">Nocardia opaca</name>
    <dbReference type="NCBI Taxonomy" id="37919"/>
    <lineage>
        <taxon>Bacteria</taxon>
        <taxon>Bacillati</taxon>
        <taxon>Actinomycetota</taxon>
        <taxon>Actinomycetes</taxon>
        <taxon>Mycobacteriales</taxon>
        <taxon>Nocardiaceae</taxon>
        <taxon>Rhodococcus</taxon>
    </lineage>
</organism>
<dbReference type="RefSeq" id="WP_304710752.1">
    <property type="nucleotide sequence ID" value="NZ_CP130955.1"/>
</dbReference>
<evidence type="ECO:0000313" key="2">
    <source>
        <dbReference type="Proteomes" id="UP001231166"/>
    </source>
</evidence>
<protein>
    <submittedName>
        <fullName evidence="1">Uncharacterized protein</fullName>
    </submittedName>
</protein>